<dbReference type="Proteomes" id="UP000325286">
    <property type="component" value="Chromosome"/>
</dbReference>
<feature type="transmembrane region" description="Helical" evidence="1">
    <location>
        <begin position="21"/>
        <end position="41"/>
    </location>
</feature>
<evidence type="ECO:0000313" key="2">
    <source>
        <dbReference type="EMBL" id="QEG41010.1"/>
    </source>
</evidence>
<reference evidence="2 3" key="1">
    <citation type="submission" date="2019-08" db="EMBL/GenBank/DDBJ databases">
        <title>Deep-cultivation of Planctomycetes and their phenomic and genomic characterization uncovers novel biology.</title>
        <authorList>
            <person name="Wiegand S."/>
            <person name="Jogler M."/>
            <person name="Boedeker C."/>
            <person name="Pinto D."/>
            <person name="Vollmers J."/>
            <person name="Rivas-Marin E."/>
            <person name="Kohn T."/>
            <person name="Peeters S.H."/>
            <person name="Heuer A."/>
            <person name="Rast P."/>
            <person name="Oberbeckmann S."/>
            <person name="Bunk B."/>
            <person name="Jeske O."/>
            <person name="Meyerdierks A."/>
            <person name="Storesund J.E."/>
            <person name="Kallscheuer N."/>
            <person name="Luecker S."/>
            <person name="Lage O.M."/>
            <person name="Pohl T."/>
            <person name="Merkel B.J."/>
            <person name="Hornburger P."/>
            <person name="Mueller R.-W."/>
            <person name="Bruemmer F."/>
            <person name="Labrenz M."/>
            <person name="Spormann A.M."/>
            <person name="Op den Camp H."/>
            <person name="Overmann J."/>
            <person name="Amann R."/>
            <person name="Jetten M.S.M."/>
            <person name="Mascher T."/>
            <person name="Medema M.H."/>
            <person name="Devos D.P."/>
            <person name="Kaster A.-K."/>
            <person name="Ovreas L."/>
            <person name="Rohde M."/>
            <person name="Galperin M.Y."/>
            <person name="Jogler C."/>
        </authorList>
    </citation>
    <scope>NUCLEOTIDE SEQUENCE [LARGE SCALE GENOMIC DNA]</scope>
    <source>
        <strain evidence="2 3">UC8</strain>
    </source>
</reference>
<dbReference type="RefSeq" id="WP_148080320.1">
    <property type="nucleotide sequence ID" value="NZ_CP042914.1"/>
</dbReference>
<dbReference type="AlphaFoldDB" id="A0A5B9QTD8"/>
<protein>
    <submittedName>
        <fullName evidence="2">Uncharacterized protein</fullName>
    </submittedName>
</protein>
<keyword evidence="1" id="KW-0812">Transmembrane</keyword>
<keyword evidence="3" id="KW-1185">Reference proteome</keyword>
<sequence length="510" mass="57301">MTTVSTNGGNRRFRFSLRHMLALTAIIAVWIAALLAFQKYVGLTLRHSQLLALSSRLDVADVDRLQSVMYPRVAKDIQTWEVHVPEGKPYELRFGVATVSQAGMPESYEKIPIAPGRHRITFRTADSVNENYQFTLFIDGQTVFDQSMGREWMPDGWRQASGLSPPDDLEQQSPASLHLAGEAYTPRTDYGSGTYFNGQSDDWVSQPGYRLWIDQADRDYPPVSPFIGFANDPGYRGIGLRDGLRYRTTQRNQYEWTIYRPAAQTNDPVLKIVPEFLVGDETALSAQTQEFTRWRSLGEPQGTKEVAWQRDPAKSAHSVFLHAEVDSSDAIKPVVELRWDASRPDDVGIRLAATPANQNLTNWRLRIVDGTSHLWRLLAVGDRQLDAGTRFGDTAGPSFSDPQPIELAPPSDESYRIRWKTDIAQPLQTLARGRQNNANAFRGMRLFRGLPLAFEAELAAALQPSVKIVPAQRHPDTPGVLFPGGPVIDELHIELDGTTRDWIWLRAVPR</sequence>
<dbReference type="EMBL" id="CP042914">
    <property type="protein sequence ID" value="QEG41010.1"/>
    <property type="molecule type" value="Genomic_DNA"/>
</dbReference>
<evidence type="ECO:0000313" key="3">
    <source>
        <dbReference type="Proteomes" id="UP000325286"/>
    </source>
</evidence>
<dbReference type="OrthoDB" id="253624at2"/>
<gene>
    <name evidence="2" type="ORF">UC8_30280</name>
</gene>
<keyword evidence="1" id="KW-1133">Transmembrane helix</keyword>
<name>A0A5B9QTD8_9BACT</name>
<accession>A0A5B9QTD8</accession>
<dbReference type="KEGG" id="rul:UC8_30280"/>
<organism evidence="2 3">
    <name type="scientific">Roseimaritima ulvae</name>
    <dbReference type="NCBI Taxonomy" id="980254"/>
    <lineage>
        <taxon>Bacteria</taxon>
        <taxon>Pseudomonadati</taxon>
        <taxon>Planctomycetota</taxon>
        <taxon>Planctomycetia</taxon>
        <taxon>Pirellulales</taxon>
        <taxon>Pirellulaceae</taxon>
        <taxon>Roseimaritima</taxon>
    </lineage>
</organism>
<keyword evidence="1" id="KW-0472">Membrane</keyword>
<evidence type="ECO:0000256" key="1">
    <source>
        <dbReference type="SAM" id="Phobius"/>
    </source>
</evidence>
<proteinExistence type="predicted"/>